<name>M0JV83_9EURY</name>
<keyword evidence="2" id="KW-1185">Reference proteome</keyword>
<evidence type="ECO:0000313" key="1">
    <source>
        <dbReference type="EMBL" id="EMA12308.1"/>
    </source>
</evidence>
<dbReference type="RefSeq" id="WP_007190243.1">
    <property type="nucleotide sequence ID" value="NZ_AOLS01000101.1"/>
</dbReference>
<reference evidence="1 2" key="1">
    <citation type="journal article" date="2014" name="PLoS Genet.">
        <title>Phylogenetically driven sequencing of extremely halophilic archaea reveals strategies for static and dynamic osmo-response.</title>
        <authorList>
            <person name="Becker E.A."/>
            <person name="Seitzer P.M."/>
            <person name="Tritt A."/>
            <person name="Larsen D."/>
            <person name="Krusor M."/>
            <person name="Yao A.I."/>
            <person name="Wu D."/>
            <person name="Madern D."/>
            <person name="Eisen J.A."/>
            <person name="Darling A.E."/>
            <person name="Facciotti M.T."/>
        </authorList>
    </citation>
    <scope>NUCLEOTIDE SEQUENCE [LARGE SCALE GENOMIC DNA]</scope>
    <source>
        <strain evidence="1 2">ATCC 33799</strain>
    </source>
</reference>
<proteinExistence type="predicted"/>
<dbReference type="AlphaFoldDB" id="M0JV83"/>
<protein>
    <submittedName>
        <fullName evidence="1">NosL family protein</fullName>
    </submittedName>
</protein>
<gene>
    <name evidence="1" type="ORF">C435_17934</name>
</gene>
<organism evidence="1 2">
    <name type="scientific">Haloarcula marismortui ATCC 33799</name>
    <dbReference type="NCBI Taxonomy" id="662475"/>
    <lineage>
        <taxon>Archaea</taxon>
        <taxon>Methanobacteriati</taxon>
        <taxon>Methanobacteriota</taxon>
        <taxon>Stenosarchaea group</taxon>
        <taxon>Halobacteria</taxon>
        <taxon>Halobacteriales</taxon>
        <taxon>Haloarculaceae</taxon>
        <taxon>Haloarcula</taxon>
    </lineage>
</organism>
<dbReference type="EMBL" id="AOLS01000101">
    <property type="protein sequence ID" value="EMA12308.1"/>
    <property type="molecule type" value="Genomic_DNA"/>
</dbReference>
<dbReference type="InterPro" id="IPR008719">
    <property type="entry name" value="N2O_reductase_NosL"/>
</dbReference>
<dbReference type="PATRIC" id="fig|662475.6.peg.3499"/>
<comment type="caution">
    <text evidence="1">The sequence shown here is derived from an EMBL/GenBank/DDBJ whole genome shotgun (WGS) entry which is preliminary data.</text>
</comment>
<dbReference type="Pfam" id="PF05573">
    <property type="entry name" value="NosL"/>
    <property type="match status" value="1"/>
</dbReference>
<evidence type="ECO:0000313" key="2">
    <source>
        <dbReference type="Proteomes" id="UP000011687"/>
    </source>
</evidence>
<dbReference type="Proteomes" id="UP000011687">
    <property type="component" value="Unassembled WGS sequence"/>
</dbReference>
<dbReference type="SUPFAM" id="SSF160387">
    <property type="entry name" value="NosL/MerB-like"/>
    <property type="match status" value="1"/>
</dbReference>
<accession>M0JV83</accession>
<sequence length="101" mass="11271">MVDDGVEVTAVYVTDYSWIDWETSENTERKKMPAPTAPDTFVDATDFTYAVETDVMGGMRPDLILFSETEVAVGSRRLMVVTPSSMTISTEYWLRESGCLG</sequence>